<feature type="transmembrane region" description="Helical" evidence="1">
    <location>
        <begin position="195"/>
        <end position="215"/>
    </location>
</feature>
<feature type="transmembrane region" description="Helical" evidence="1">
    <location>
        <begin position="134"/>
        <end position="154"/>
    </location>
</feature>
<dbReference type="Proteomes" id="UP001652445">
    <property type="component" value="Unassembled WGS sequence"/>
</dbReference>
<accession>A0ABT2UKD8</accession>
<dbReference type="Pfam" id="PF06161">
    <property type="entry name" value="DUF975"/>
    <property type="match status" value="1"/>
</dbReference>
<dbReference type="PANTHER" id="PTHR40076">
    <property type="entry name" value="MEMBRANE PROTEIN-RELATED"/>
    <property type="match status" value="1"/>
</dbReference>
<keyword evidence="1" id="KW-0472">Membrane</keyword>
<proteinExistence type="predicted"/>
<gene>
    <name evidence="2" type="ORF">OB236_23640</name>
</gene>
<sequence>MSLIIGFVGGNGGSGSSIPSNLFNGLDPDTWNLDGGSSYNRHNASSGRDSFTEIFRDLMDNETLLIILIFVVIFLGIMLFAMAFRIFLCYSLEVGGRRYFVRNAQGDNNLNHIEYGFRKNKYLAIVKSMLWKDFLNFLWFLLLIIPGIVKSYAYRMVPYILADNANIGYKRAVELSNRMTAGHKFKMWVLDLSFIGWYLLGCIALFVGVLFVMPYENATKAELYLVLRQNLLDNHECSYEELDLIVQ</sequence>
<dbReference type="EMBL" id="JAOQIO010000089">
    <property type="protein sequence ID" value="MCU6795106.1"/>
    <property type="molecule type" value="Genomic_DNA"/>
</dbReference>
<keyword evidence="3" id="KW-1185">Reference proteome</keyword>
<keyword evidence="1" id="KW-0812">Transmembrane</keyword>
<name>A0ABT2UKD8_9BACL</name>
<dbReference type="PANTHER" id="PTHR40076:SF1">
    <property type="entry name" value="MEMBRANE PROTEIN"/>
    <property type="match status" value="1"/>
</dbReference>
<feature type="transmembrane region" description="Helical" evidence="1">
    <location>
        <begin position="64"/>
        <end position="88"/>
    </location>
</feature>
<organism evidence="2 3">
    <name type="scientific">Paenibacillus baimaensis</name>
    <dbReference type="NCBI Taxonomy" id="2982185"/>
    <lineage>
        <taxon>Bacteria</taxon>
        <taxon>Bacillati</taxon>
        <taxon>Bacillota</taxon>
        <taxon>Bacilli</taxon>
        <taxon>Bacillales</taxon>
        <taxon>Paenibacillaceae</taxon>
        <taxon>Paenibacillus</taxon>
    </lineage>
</organism>
<evidence type="ECO:0000313" key="3">
    <source>
        <dbReference type="Proteomes" id="UP001652445"/>
    </source>
</evidence>
<comment type="caution">
    <text evidence="2">The sequence shown here is derived from an EMBL/GenBank/DDBJ whole genome shotgun (WGS) entry which is preliminary data.</text>
</comment>
<protein>
    <submittedName>
        <fullName evidence="2">DUF975 family protein</fullName>
    </submittedName>
</protein>
<dbReference type="InterPro" id="IPR010380">
    <property type="entry name" value="DUF975"/>
</dbReference>
<keyword evidence="1" id="KW-1133">Transmembrane helix</keyword>
<evidence type="ECO:0000256" key="1">
    <source>
        <dbReference type="SAM" id="Phobius"/>
    </source>
</evidence>
<evidence type="ECO:0000313" key="2">
    <source>
        <dbReference type="EMBL" id="MCU6795106.1"/>
    </source>
</evidence>
<reference evidence="2 3" key="1">
    <citation type="submission" date="2022-09" db="EMBL/GenBank/DDBJ databases">
        <authorList>
            <person name="Han X.L."/>
            <person name="Wang Q."/>
            <person name="Lu T."/>
        </authorList>
    </citation>
    <scope>NUCLEOTIDE SEQUENCE [LARGE SCALE GENOMIC DNA]</scope>
    <source>
        <strain evidence="2 3">WQ 127069</strain>
    </source>
</reference>